<dbReference type="PANTHER" id="PTHR44757">
    <property type="entry name" value="DIGUANYLATE CYCLASE DGCP"/>
    <property type="match status" value="1"/>
</dbReference>
<sequence length="868" mass="100204">MVYKFLSVLAVTLSSIALVYAMDRKIHKLSRSLTILTVASFAIAWIEYFKFEIPELVFRFEKFQDVVLLYIPSFVYLAFRDFTMKGRLKRHFVFLVNIVPGFYTILALTNDLHNIFWAGAKFSDIYNSYRPEATAFVSYFNLYLIYLTILLVIDVITELKHTSSRLLKRTLFLCVIIWGAGLTSFNLNYNYPLLILSVSSLVLTAQLTFVTYKWKASTISSRFEIFDKSDEGYIVFDYDGRVIDFNTTALAMLNLNSREVLLKNSEKIQELISNTNDIIKVDDRYLLRRWEAVDTGKVLVLRDVTEQIKASKSKDYYASLLQGLFENVSQAVLILDGDGRIIDCNRQFEAMFDYKREELLGRRPEELIVPEELKSEPGKIREMVLKQGMVRVRTMRRRRTGELLEVEISVVRVGTSEGDILYSIYTDTELEREFLRTSMNILQRDPLTGLYNREYFVKKLVRILEEEKDVYVYNAVVFIDINNFSHINVSKGHTFADELLKRVSERLSKAVRSTDIVSRAVSDEFWILIERFARTPREANERIRGILKKLFEHLEQAYYVNGEVLNLGFTLGVYIFETDRYDEVLRKASIALKEAKEKGERYVIYSAELDEKFGHIFEKEKLFKTAFYSGGLKVFFQPICTSKGKVVGAEALLRIIDADGNVHPPLEFIPIIENNGMIHMVGEEVLLQSCEVLKSLNEKLRFVDINVSPIQFMNPGFAERYADIVEEMGVDPSKIVVEVTENIILGTSEVVRNNIKKLLDYGFQMCIDDFGTGYSSLLYLVEYPLKKIKVDRSFVKGIPNDKRAIKILEAIVSLCRSLGIDAIPEGVENERQLELLSLMGYRLFQGFYFSPPLSVEEFSKLLSEKCRE</sequence>
<feature type="transmembrane region" description="Helical" evidence="1">
    <location>
        <begin position="91"/>
        <end position="109"/>
    </location>
</feature>
<evidence type="ECO:0000259" key="2">
    <source>
        <dbReference type="PROSITE" id="PS50112"/>
    </source>
</evidence>
<dbReference type="InterPro" id="IPR052155">
    <property type="entry name" value="Biofilm_reg_signaling"/>
</dbReference>
<dbReference type="PANTHER" id="PTHR44757:SF2">
    <property type="entry name" value="BIOFILM ARCHITECTURE MAINTENANCE PROTEIN MBAA"/>
    <property type="match status" value="1"/>
</dbReference>
<dbReference type="InterPro" id="IPR035919">
    <property type="entry name" value="EAL_sf"/>
</dbReference>
<dbReference type="Pfam" id="PF13188">
    <property type="entry name" value="PAS_8"/>
    <property type="match status" value="1"/>
</dbReference>
<dbReference type="CDD" id="cd01949">
    <property type="entry name" value="GGDEF"/>
    <property type="match status" value="1"/>
</dbReference>
<feature type="domain" description="PAS" evidence="2">
    <location>
        <begin position="317"/>
        <end position="387"/>
    </location>
</feature>
<organism evidence="5">
    <name type="scientific">Fervidobacterium thailandense</name>
    <dbReference type="NCBI Taxonomy" id="1008305"/>
    <lineage>
        <taxon>Bacteria</taxon>
        <taxon>Thermotogati</taxon>
        <taxon>Thermotogota</taxon>
        <taxon>Thermotogae</taxon>
        <taxon>Thermotogales</taxon>
        <taxon>Fervidobacteriaceae</taxon>
        <taxon>Fervidobacterium</taxon>
    </lineage>
</organism>
<dbReference type="InterPro" id="IPR029787">
    <property type="entry name" value="Nucleotide_cyclase"/>
</dbReference>
<dbReference type="NCBIfam" id="TIGR00254">
    <property type="entry name" value="GGDEF"/>
    <property type="match status" value="1"/>
</dbReference>
<evidence type="ECO:0000259" key="4">
    <source>
        <dbReference type="PROSITE" id="PS50887"/>
    </source>
</evidence>
<evidence type="ECO:0000256" key="1">
    <source>
        <dbReference type="SAM" id="Phobius"/>
    </source>
</evidence>
<dbReference type="Pfam" id="PF00563">
    <property type="entry name" value="EAL"/>
    <property type="match status" value="1"/>
</dbReference>
<dbReference type="InterPro" id="IPR000160">
    <property type="entry name" value="GGDEF_dom"/>
</dbReference>
<dbReference type="SMART" id="SM00052">
    <property type="entry name" value="EAL"/>
    <property type="match status" value="1"/>
</dbReference>
<dbReference type="Gene3D" id="3.30.450.20">
    <property type="entry name" value="PAS domain"/>
    <property type="match status" value="2"/>
</dbReference>
<feature type="transmembrane region" description="Helical" evidence="1">
    <location>
        <begin position="6"/>
        <end position="21"/>
    </location>
</feature>
<feature type="transmembrane region" description="Helical" evidence="1">
    <location>
        <begin position="33"/>
        <end position="51"/>
    </location>
</feature>
<accession>A0A7C4CDS1</accession>
<dbReference type="SUPFAM" id="SSF141868">
    <property type="entry name" value="EAL domain-like"/>
    <property type="match status" value="1"/>
</dbReference>
<dbReference type="InterPro" id="IPR000014">
    <property type="entry name" value="PAS"/>
</dbReference>
<dbReference type="CDD" id="cd01948">
    <property type="entry name" value="EAL"/>
    <property type="match status" value="1"/>
</dbReference>
<dbReference type="SMART" id="SM00091">
    <property type="entry name" value="PAS"/>
    <property type="match status" value="2"/>
</dbReference>
<feature type="domain" description="GGDEF" evidence="4">
    <location>
        <begin position="472"/>
        <end position="608"/>
    </location>
</feature>
<name>A0A7C4CDS1_9BACT</name>
<dbReference type="PROSITE" id="PS50112">
    <property type="entry name" value="PAS"/>
    <property type="match status" value="2"/>
</dbReference>
<dbReference type="InterPro" id="IPR043128">
    <property type="entry name" value="Rev_trsase/Diguanyl_cyclase"/>
</dbReference>
<dbReference type="SUPFAM" id="SSF55785">
    <property type="entry name" value="PYP-like sensor domain (PAS domain)"/>
    <property type="match status" value="2"/>
</dbReference>
<dbReference type="NCBIfam" id="TIGR00229">
    <property type="entry name" value="sensory_box"/>
    <property type="match status" value="1"/>
</dbReference>
<comment type="caution">
    <text evidence="5">The sequence shown here is derived from an EMBL/GenBank/DDBJ whole genome shotgun (WGS) entry which is preliminary data.</text>
</comment>
<reference evidence="5" key="1">
    <citation type="journal article" date="2020" name="mSystems">
        <title>Genome- and Community-Level Interaction Insights into Carbon Utilization and Element Cycling Functions of Hydrothermarchaeota in Hydrothermal Sediment.</title>
        <authorList>
            <person name="Zhou Z."/>
            <person name="Liu Y."/>
            <person name="Xu W."/>
            <person name="Pan J."/>
            <person name="Luo Z.H."/>
            <person name="Li M."/>
        </authorList>
    </citation>
    <scope>NUCLEOTIDE SEQUENCE [LARGE SCALE GENOMIC DNA]</scope>
    <source>
        <strain evidence="5">SpSt-609</strain>
    </source>
</reference>
<keyword evidence="1" id="KW-0812">Transmembrane</keyword>
<protein>
    <submittedName>
        <fullName evidence="5">EAL domain-containing protein</fullName>
    </submittedName>
</protein>
<dbReference type="PROSITE" id="PS50887">
    <property type="entry name" value="GGDEF"/>
    <property type="match status" value="1"/>
</dbReference>
<feature type="domain" description="EAL" evidence="3">
    <location>
        <begin position="616"/>
        <end position="866"/>
    </location>
</feature>
<dbReference type="InterPro" id="IPR035965">
    <property type="entry name" value="PAS-like_dom_sf"/>
</dbReference>
<dbReference type="Gene3D" id="3.30.70.270">
    <property type="match status" value="1"/>
</dbReference>
<dbReference type="InterPro" id="IPR001633">
    <property type="entry name" value="EAL_dom"/>
</dbReference>
<feature type="transmembrane region" description="Helical" evidence="1">
    <location>
        <begin position="63"/>
        <end position="79"/>
    </location>
</feature>
<dbReference type="CDD" id="cd00130">
    <property type="entry name" value="PAS"/>
    <property type="match status" value="1"/>
</dbReference>
<feature type="transmembrane region" description="Helical" evidence="1">
    <location>
        <begin position="136"/>
        <end position="157"/>
    </location>
</feature>
<dbReference type="PROSITE" id="PS50883">
    <property type="entry name" value="EAL"/>
    <property type="match status" value="1"/>
</dbReference>
<evidence type="ECO:0000313" key="5">
    <source>
        <dbReference type="EMBL" id="HGU40104.1"/>
    </source>
</evidence>
<dbReference type="EMBL" id="DSZY01000013">
    <property type="protein sequence ID" value="HGU40104.1"/>
    <property type="molecule type" value="Genomic_DNA"/>
</dbReference>
<dbReference type="SUPFAM" id="SSF55073">
    <property type="entry name" value="Nucleotide cyclase"/>
    <property type="match status" value="1"/>
</dbReference>
<proteinExistence type="predicted"/>
<dbReference type="AlphaFoldDB" id="A0A7C4CDS1"/>
<dbReference type="Pfam" id="PF00990">
    <property type="entry name" value="GGDEF"/>
    <property type="match status" value="1"/>
</dbReference>
<dbReference type="SMART" id="SM00267">
    <property type="entry name" value="GGDEF"/>
    <property type="match status" value="1"/>
</dbReference>
<dbReference type="InterPro" id="IPR031621">
    <property type="entry name" value="HisKA_7TM"/>
</dbReference>
<feature type="transmembrane region" description="Helical" evidence="1">
    <location>
        <begin position="169"/>
        <end position="187"/>
    </location>
</feature>
<keyword evidence="1" id="KW-0472">Membrane</keyword>
<dbReference type="Gene3D" id="3.20.20.450">
    <property type="entry name" value="EAL domain"/>
    <property type="match status" value="1"/>
</dbReference>
<gene>
    <name evidence="5" type="ORF">ENT77_02780</name>
</gene>
<feature type="domain" description="PAS" evidence="2">
    <location>
        <begin position="224"/>
        <end position="272"/>
    </location>
</feature>
<evidence type="ECO:0000259" key="3">
    <source>
        <dbReference type="PROSITE" id="PS50883"/>
    </source>
</evidence>
<dbReference type="Pfam" id="PF13426">
    <property type="entry name" value="PAS_9"/>
    <property type="match status" value="1"/>
</dbReference>
<keyword evidence="1" id="KW-1133">Transmembrane helix</keyword>
<dbReference type="Pfam" id="PF16927">
    <property type="entry name" value="HisKA_7TM"/>
    <property type="match status" value="1"/>
</dbReference>